<sequence length="132" mass="14997">MFLLLLVSSLGLKFHQTSALFTVTVPKELYAVDYGSNVTLECDFYTRGHVELESIKGSLEKVENDTSSCSERATVLEEQLPLGKALFHLSQVQVKDAGWYHFPIIAWDYKYLTVKVKNVWFQGQESTEACLQ</sequence>
<proteinExistence type="predicted"/>
<dbReference type="InterPro" id="IPR036179">
    <property type="entry name" value="Ig-like_dom_sf"/>
</dbReference>
<reference evidence="3" key="1">
    <citation type="submission" date="2025-08" db="UniProtKB">
        <authorList>
            <consortium name="RefSeq"/>
        </authorList>
    </citation>
    <scope>IDENTIFICATION</scope>
</reference>
<dbReference type="Proteomes" id="UP000694906">
    <property type="component" value="Unplaced"/>
</dbReference>
<name>A0AAX6NWG4_HETGA</name>
<keyword evidence="2" id="KW-1185">Reference proteome</keyword>
<dbReference type="GeneID" id="101720014"/>
<dbReference type="RefSeq" id="XP_004838513.1">
    <property type="nucleotide sequence ID" value="XM_004838456.1"/>
</dbReference>
<organism evidence="2 3">
    <name type="scientific">Heterocephalus glaber</name>
    <name type="common">Naked mole rat</name>
    <dbReference type="NCBI Taxonomy" id="10181"/>
    <lineage>
        <taxon>Eukaryota</taxon>
        <taxon>Metazoa</taxon>
        <taxon>Chordata</taxon>
        <taxon>Craniata</taxon>
        <taxon>Vertebrata</taxon>
        <taxon>Euteleostomi</taxon>
        <taxon>Mammalia</taxon>
        <taxon>Eutheria</taxon>
        <taxon>Euarchontoglires</taxon>
        <taxon>Glires</taxon>
        <taxon>Rodentia</taxon>
        <taxon>Hystricomorpha</taxon>
        <taxon>Bathyergidae</taxon>
        <taxon>Heterocephalus</taxon>
    </lineage>
</organism>
<evidence type="ECO:0000256" key="1">
    <source>
        <dbReference type="SAM" id="SignalP"/>
    </source>
</evidence>
<dbReference type="CTD" id="80380"/>
<dbReference type="InterPro" id="IPR013783">
    <property type="entry name" value="Ig-like_fold"/>
</dbReference>
<dbReference type="AlphaFoldDB" id="A0AAX6NWG4"/>
<feature type="chain" id="PRO_5043421949" evidence="1">
    <location>
        <begin position="20"/>
        <end position="132"/>
    </location>
</feature>
<protein>
    <submittedName>
        <fullName evidence="3">Programmed cell death 1 ligand 2</fullName>
    </submittedName>
</protein>
<feature type="signal peptide" evidence="1">
    <location>
        <begin position="1"/>
        <end position="19"/>
    </location>
</feature>
<gene>
    <name evidence="3" type="primary">Pdcd1lg2</name>
</gene>
<evidence type="ECO:0000313" key="3">
    <source>
        <dbReference type="RefSeq" id="XP_004838513.1"/>
    </source>
</evidence>
<dbReference type="Gene3D" id="2.60.40.10">
    <property type="entry name" value="Immunoglobulins"/>
    <property type="match status" value="1"/>
</dbReference>
<dbReference type="KEGG" id="hgl:101720014"/>
<accession>A0AAX6NWG4</accession>
<keyword evidence="1" id="KW-0732">Signal</keyword>
<dbReference type="SUPFAM" id="SSF48726">
    <property type="entry name" value="Immunoglobulin"/>
    <property type="match status" value="1"/>
</dbReference>
<evidence type="ECO:0000313" key="2">
    <source>
        <dbReference type="Proteomes" id="UP000694906"/>
    </source>
</evidence>